<keyword evidence="1" id="KW-1133">Transmembrane helix</keyword>
<dbReference type="InterPro" id="IPR036465">
    <property type="entry name" value="vWFA_dom_sf"/>
</dbReference>
<feature type="domain" description="VWFA" evidence="2">
    <location>
        <begin position="387"/>
        <end position="559"/>
    </location>
</feature>
<dbReference type="PANTHER" id="PTHR37947:SF2">
    <property type="entry name" value="VON WILLEBRAND FACTOR TYPE A"/>
    <property type="match status" value="1"/>
</dbReference>
<dbReference type="SUPFAM" id="SSF53300">
    <property type="entry name" value="vWA-like"/>
    <property type="match status" value="2"/>
</dbReference>
<comment type="caution">
    <text evidence="3">The sequence shown here is derived from an EMBL/GenBank/DDBJ whole genome shotgun (WGS) entry which is preliminary data.</text>
</comment>
<keyword evidence="1" id="KW-0812">Transmembrane</keyword>
<dbReference type="PROSITE" id="PS50234">
    <property type="entry name" value="VWFA"/>
    <property type="match status" value="1"/>
</dbReference>
<dbReference type="Gene3D" id="3.40.50.880">
    <property type="match status" value="1"/>
</dbReference>
<dbReference type="PANTHER" id="PTHR37947">
    <property type="entry name" value="BLL2462 PROTEIN"/>
    <property type="match status" value="1"/>
</dbReference>
<dbReference type="Pfam" id="PF00092">
    <property type="entry name" value="VWA"/>
    <property type="match status" value="1"/>
</dbReference>
<dbReference type="SMART" id="SM00327">
    <property type="entry name" value="VWA"/>
    <property type="match status" value="2"/>
</dbReference>
<evidence type="ECO:0000256" key="1">
    <source>
        <dbReference type="SAM" id="Phobius"/>
    </source>
</evidence>
<evidence type="ECO:0000313" key="4">
    <source>
        <dbReference type="Proteomes" id="UP000430345"/>
    </source>
</evidence>
<organism evidence="3 4">
    <name type="scientific">Clostridium tarantellae</name>
    <dbReference type="NCBI Taxonomy" id="39493"/>
    <lineage>
        <taxon>Bacteria</taxon>
        <taxon>Bacillati</taxon>
        <taxon>Bacillota</taxon>
        <taxon>Clostridia</taxon>
        <taxon>Eubacteriales</taxon>
        <taxon>Clostridiaceae</taxon>
        <taxon>Clostridium</taxon>
    </lineage>
</organism>
<dbReference type="SUPFAM" id="SSF52317">
    <property type="entry name" value="Class I glutamine amidotransferase-like"/>
    <property type="match status" value="1"/>
</dbReference>
<keyword evidence="4" id="KW-1185">Reference proteome</keyword>
<dbReference type="InterPro" id="IPR029062">
    <property type="entry name" value="Class_I_gatase-like"/>
</dbReference>
<feature type="transmembrane region" description="Helical" evidence="1">
    <location>
        <begin position="799"/>
        <end position="819"/>
    </location>
</feature>
<evidence type="ECO:0000313" key="3">
    <source>
        <dbReference type="EMBL" id="MPQ44706.1"/>
    </source>
</evidence>
<sequence>MYFSMKSNKNSIKNNMFSLISRILIFILLIVSLSDITISLKGKNISTIFLLDVSDSAMSFREEGIKFINNSLKNMPNRNKSGVIVFGANAEVDKFIIDNKEYNEILSVPIINSTNIQEGIQSAITLFPKESSKRIVLITDGEENEGDMLKTTPLLKENNIDLKVYKIENGKSDEVYVDSVKVPENINMGEEFSIVTNIESNVSTSATLTLFSGREKKGEQIVEIEKGKNTFVFKDIQNTGGFKGYKVLINPKIDTEKGNNEYTCYTNVRSKPQILVIEGQNGESTGLVNILNTLNSSYKIIDPVSAPKTLNDFLEYKSIVLNNVHIDDLNNGFLENIETYVKDYSGGLIVTGGEEAYALGGYKGTILEKILPVNMDKKGKNEIPQISINLVIDKSGSMSSDGTGVSKLTLAKESAVKALDNLRNTDEIGVIAFDHSFSFAVPQEPMSDKERIKELISSISLGGGTSIYPALEAAYEAQLESKSKIKHIILLTDGQDEFGMEEYEEILEGMKNNNITLSTVSVGTDANGTLLEYLAKEGKGRNYHTDIYTDIPRIFAKEVLLSTGVYLMNEEFTPKISTSHEILSGVIEEDKFPSLLGYVGTSMKDKAIEVLSSNEDEPILAAWQYGLGRTVAWTSDMSGQWSGNFLAWKNSIQLFKNIIDWSVPSYEENGKLNITQQGNYANIKFESENVTENSKITGIYTSENGDSGEISLEQSEPGVFSGKVQLKDLGFYNFNIREKHGEEMRGNYNGAFALQYSPEYKFNSNSEKLESLVEENNGNFIKFPEEVFTDNIKKSYRKINLTIATLIIALILFFFDIVYRRLNLNINKYLLNFNSKKQVIKDSYDNKKDIFKKEKIKYNSHIKTAEENNLNKLKENECIEKDNSNKKLIFKNKKIAKNDTSKKEQNLLDTSTLLNKKKDRNKE</sequence>
<name>A0A6I1MMI6_9CLOT</name>
<dbReference type="Gene3D" id="3.40.50.410">
    <property type="entry name" value="von Willebrand factor, type A domain"/>
    <property type="match status" value="2"/>
</dbReference>
<dbReference type="Proteomes" id="UP000430345">
    <property type="component" value="Unassembled WGS sequence"/>
</dbReference>
<dbReference type="AlphaFoldDB" id="A0A6I1MMI6"/>
<accession>A0A6I1MMI6</accession>
<keyword evidence="1" id="KW-0472">Membrane</keyword>
<dbReference type="EMBL" id="WHJC01000288">
    <property type="protein sequence ID" value="MPQ44706.1"/>
    <property type="molecule type" value="Genomic_DNA"/>
</dbReference>
<dbReference type="CDD" id="cd00198">
    <property type="entry name" value="vWFA"/>
    <property type="match status" value="1"/>
</dbReference>
<dbReference type="Pfam" id="PF13519">
    <property type="entry name" value="VWA_2"/>
    <property type="match status" value="1"/>
</dbReference>
<evidence type="ECO:0000259" key="2">
    <source>
        <dbReference type="PROSITE" id="PS50234"/>
    </source>
</evidence>
<proteinExistence type="predicted"/>
<dbReference type="InterPro" id="IPR002035">
    <property type="entry name" value="VWF_A"/>
</dbReference>
<reference evidence="3 4" key="1">
    <citation type="submission" date="2019-10" db="EMBL/GenBank/DDBJ databases">
        <title>The Genome Sequence of Clostridium tarantellae Isolated from Fish Brain.</title>
        <authorList>
            <person name="Bano L."/>
            <person name="Kiel M."/>
            <person name="Sales G."/>
            <person name="Doxey A.C."/>
            <person name="Mansfield M.J."/>
            <person name="Schiavone M."/>
            <person name="Rossetto O."/>
            <person name="Pirazzini M."/>
            <person name="Dobrindt U."/>
            <person name="Montecucco C."/>
        </authorList>
    </citation>
    <scope>NUCLEOTIDE SEQUENCE [LARGE SCALE GENOMIC DNA]</scope>
    <source>
        <strain evidence="3 4">DSM 3997</strain>
    </source>
</reference>
<dbReference type="InterPro" id="IPR010768">
    <property type="entry name" value="GATase1-like"/>
</dbReference>
<dbReference type="Pfam" id="PF07090">
    <property type="entry name" value="GATase1_like"/>
    <property type="match status" value="1"/>
</dbReference>
<protein>
    <submittedName>
        <fullName evidence="3">VWA domain-containing protein</fullName>
    </submittedName>
</protein>
<gene>
    <name evidence="3" type="ORF">GBZ86_13265</name>
</gene>